<keyword evidence="1" id="KW-0129">CBS domain</keyword>
<dbReference type="InterPro" id="IPR025364">
    <property type="entry name" value="DUF4268"/>
</dbReference>
<proteinExistence type="predicted"/>
<dbReference type="Pfam" id="PF00571">
    <property type="entry name" value="CBS"/>
    <property type="match status" value="1"/>
</dbReference>
<reference evidence="3 4" key="1">
    <citation type="submission" date="2015-09" db="EMBL/GenBank/DDBJ databases">
        <title>Identification and resolution of microdiversity through metagenomic sequencing of parallel consortia.</title>
        <authorList>
            <person name="Nelson W.C."/>
            <person name="Romine M.F."/>
            <person name="Lindemann S.R."/>
        </authorList>
    </citation>
    <scope>NUCLEOTIDE SEQUENCE [LARGE SCALE GENOMIC DNA]</scope>
    <source>
        <strain evidence="3">Ana</strain>
    </source>
</reference>
<sequence>MPSIIQNLIPEKQNLVTVAENDSAQKALLLMIEHDFSQLPVIASDQTLKGMITSDSILRAVSNLKVIPERLKVSHAITKITPYRMEDALSELLKGLQSTNAIPIIDGKNNIEAIVTSYDTAEYFRRRAEDLMLAEDIELNLRDFIKPSNASDTSNADDDKISQLIEAITPSNNDLKAKFKSALLSYIAKTTGNKPKLDHENFDSVFEQYLARPVVQRTFDDLTLYELTQIFKKLWSQYQSGFNDLEWDAIEPLLDGIRETRNAIAHFREVSPQQRKQLQYCVSLLNNHKPSFELPEAELITIEATNSLSASETLLPEAHSFSPLEEEVEANDSRYAPLAIWLQTQEADRITCTFKEIEAIIQDDLPPSARQYRTWWANNTVGNTQSTQWLDVDWRVSSVNMAIERIVFSRMGERQSAYIDFFGQLQDNLKSIQDLSITPQNSPQGKSWLVFVIKRTDQASIKLPDVVFSFARRSRFRIEIYISEREEGKTKQIFDRLQAQQEAIETEFGAALSWERLDHRHASRIACYRPDSSITDSPEQLNEIQSWAVETLPKFYAALSDRFIAAQKQATPE</sequence>
<accession>A0A0P7ZL76</accession>
<evidence type="ECO:0000256" key="1">
    <source>
        <dbReference type="PROSITE-ProRule" id="PRU00703"/>
    </source>
</evidence>
<evidence type="ECO:0000313" key="4">
    <source>
        <dbReference type="Proteomes" id="UP000050465"/>
    </source>
</evidence>
<dbReference type="PROSITE" id="PS51371">
    <property type="entry name" value="CBS"/>
    <property type="match status" value="1"/>
</dbReference>
<dbReference type="AlphaFoldDB" id="A0A0P7ZL76"/>
<evidence type="ECO:0000313" key="3">
    <source>
        <dbReference type="EMBL" id="KPQ35671.1"/>
    </source>
</evidence>
<dbReference type="SUPFAM" id="SSF54631">
    <property type="entry name" value="CBS-domain pair"/>
    <property type="match status" value="1"/>
</dbReference>
<name>A0A0P7ZL76_9CYAN</name>
<organism evidence="3 4">
    <name type="scientific">Phormidesmis priestleyi Ana</name>
    <dbReference type="NCBI Taxonomy" id="1666911"/>
    <lineage>
        <taxon>Bacteria</taxon>
        <taxon>Bacillati</taxon>
        <taxon>Cyanobacteriota</taxon>
        <taxon>Cyanophyceae</taxon>
        <taxon>Leptolyngbyales</taxon>
        <taxon>Leptolyngbyaceae</taxon>
        <taxon>Phormidesmis</taxon>
    </lineage>
</organism>
<dbReference type="Proteomes" id="UP000050465">
    <property type="component" value="Unassembled WGS sequence"/>
</dbReference>
<dbReference type="CDD" id="cd02205">
    <property type="entry name" value="CBS_pair_SF"/>
    <property type="match status" value="1"/>
</dbReference>
<dbReference type="EMBL" id="LJZR01000010">
    <property type="protein sequence ID" value="KPQ35671.1"/>
    <property type="molecule type" value="Genomic_DNA"/>
</dbReference>
<dbReference type="Gene3D" id="3.10.580.10">
    <property type="entry name" value="CBS-domain"/>
    <property type="match status" value="1"/>
</dbReference>
<gene>
    <name evidence="3" type="ORF">HLUCCA11_08885</name>
</gene>
<dbReference type="InterPro" id="IPR056079">
    <property type="entry name" value="DUF7662"/>
</dbReference>
<evidence type="ECO:0000259" key="2">
    <source>
        <dbReference type="PROSITE" id="PS51371"/>
    </source>
</evidence>
<comment type="caution">
    <text evidence="3">The sequence shown here is derived from an EMBL/GenBank/DDBJ whole genome shotgun (WGS) entry which is preliminary data.</text>
</comment>
<dbReference type="Pfam" id="PF14088">
    <property type="entry name" value="DUF4268"/>
    <property type="match status" value="1"/>
</dbReference>
<dbReference type="STRING" id="1666911.HLUCCA11_08885"/>
<dbReference type="InterPro" id="IPR000644">
    <property type="entry name" value="CBS_dom"/>
</dbReference>
<dbReference type="SMART" id="SM00116">
    <property type="entry name" value="CBS"/>
    <property type="match status" value="1"/>
</dbReference>
<dbReference type="Pfam" id="PF24698">
    <property type="entry name" value="DUF7662"/>
    <property type="match status" value="1"/>
</dbReference>
<feature type="domain" description="CBS" evidence="2">
    <location>
        <begin position="8"/>
        <end position="69"/>
    </location>
</feature>
<protein>
    <submittedName>
        <fullName evidence="3">CBS domain</fullName>
    </submittedName>
</protein>
<dbReference type="InterPro" id="IPR046342">
    <property type="entry name" value="CBS_dom_sf"/>
</dbReference>